<evidence type="ECO:0000256" key="2">
    <source>
        <dbReference type="ARBA" id="ARBA00006401"/>
    </source>
</evidence>
<dbReference type="Gene3D" id="3.40.50.80">
    <property type="entry name" value="Nucleotide-binding domain of ferredoxin-NADP reductase (FNR) module"/>
    <property type="match status" value="1"/>
</dbReference>
<evidence type="ECO:0000256" key="3">
    <source>
        <dbReference type="ARBA" id="ARBA00012229"/>
    </source>
</evidence>
<feature type="compositionally biased region" description="Low complexity" evidence="7">
    <location>
        <begin position="158"/>
        <end position="185"/>
    </location>
</feature>
<dbReference type="Pfam" id="PF00175">
    <property type="entry name" value="NAD_binding_1"/>
    <property type="match status" value="1"/>
</dbReference>
<dbReference type="InterPro" id="IPR017927">
    <property type="entry name" value="FAD-bd_FR_type"/>
</dbReference>
<dbReference type="GO" id="GO:0020037">
    <property type="term" value="F:heme binding"/>
    <property type="evidence" value="ECO:0007669"/>
    <property type="project" value="InterPro"/>
</dbReference>
<dbReference type="PRINTS" id="PR00410">
    <property type="entry name" value="PHEHYDRXLASE"/>
</dbReference>
<feature type="compositionally biased region" description="Gly residues" evidence="7">
    <location>
        <begin position="67"/>
        <end position="81"/>
    </location>
</feature>
<feature type="compositionally biased region" description="Low complexity" evidence="7">
    <location>
        <begin position="100"/>
        <end position="118"/>
    </location>
</feature>
<evidence type="ECO:0000256" key="1">
    <source>
        <dbReference type="ARBA" id="ARBA00001974"/>
    </source>
</evidence>
<dbReference type="InterPro" id="IPR009050">
    <property type="entry name" value="Globin-like_sf"/>
</dbReference>
<comment type="catalytic activity">
    <reaction evidence="6">
        <text>2 nitric oxide + NADPH + 2 O2 = 2 nitrate + NADP(+) + H(+)</text>
        <dbReference type="Rhea" id="RHEA:19465"/>
        <dbReference type="ChEBI" id="CHEBI:15378"/>
        <dbReference type="ChEBI" id="CHEBI:15379"/>
        <dbReference type="ChEBI" id="CHEBI:16480"/>
        <dbReference type="ChEBI" id="CHEBI:17632"/>
        <dbReference type="ChEBI" id="CHEBI:57783"/>
        <dbReference type="ChEBI" id="CHEBI:58349"/>
        <dbReference type="EC" id="1.14.12.17"/>
    </reaction>
</comment>
<dbReference type="EC" id="1.14.12.17" evidence="3"/>
<feature type="compositionally biased region" description="Pro residues" evidence="7">
    <location>
        <begin position="119"/>
        <end position="142"/>
    </location>
</feature>
<dbReference type="GO" id="GO:0019825">
    <property type="term" value="F:oxygen binding"/>
    <property type="evidence" value="ECO:0007669"/>
    <property type="project" value="InterPro"/>
</dbReference>
<dbReference type="PANTHER" id="PTHR47354:SF5">
    <property type="entry name" value="PROTEIN RFBI"/>
    <property type="match status" value="1"/>
</dbReference>
<organism evidence="10 11">
    <name type="scientific">Actinoplanes nipponensis</name>
    <dbReference type="NCBI Taxonomy" id="135950"/>
    <lineage>
        <taxon>Bacteria</taxon>
        <taxon>Bacillati</taxon>
        <taxon>Actinomycetota</taxon>
        <taxon>Actinomycetes</taxon>
        <taxon>Micromonosporales</taxon>
        <taxon>Micromonosporaceae</taxon>
        <taxon>Actinoplanes</taxon>
    </lineage>
</organism>
<dbReference type="SUPFAM" id="SSF52343">
    <property type="entry name" value="Ferredoxin reductase-like, C-terminal NADP-linked domain"/>
    <property type="match status" value="1"/>
</dbReference>
<dbReference type="PROSITE" id="PS01033">
    <property type="entry name" value="GLOBIN"/>
    <property type="match status" value="1"/>
</dbReference>
<dbReference type="SUPFAM" id="SSF46458">
    <property type="entry name" value="Globin-like"/>
    <property type="match status" value="1"/>
</dbReference>
<dbReference type="InterPro" id="IPR001433">
    <property type="entry name" value="OxRdtase_FAD/NAD-bd"/>
</dbReference>
<dbReference type="InterPro" id="IPR039261">
    <property type="entry name" value="FNR_nucleotide-bd"/>
</dbReference>
<dbReference type="AlphaFoldDB" id="A0A919JBX6"/>
<feature type="domain" description="Globin" evidence="8">
    <location>
        <begin position="260"/>
        <end position="405"/>
    </location>
</feature>
<accession>A0A919JBX6</accession>
<dbReference type="CDD" id="cd19753">
    <property type="entry name" value="Mb-like_oxidoreductase"/>
    <property type="match status" value="1"/>
</dbReference>
<dbReference type="Gene3D" id="1.10.490.10">
    <property type="entry name" value="Globins"/>
    <property type="match status" value="1"/>
</dbReference>
<dbReference type="PANTHER" id="PTHR47354">
    <property type="entry name" value="NADH OXIDOREDUCTASE HCR"/>
    <property type="match status" value="1"/>
</dbReference>
<dbReference type="PROSITE" id="PS51384">
    <property type="entry name" value="FAD_FR"/>
    <property type="match status" value="1"/>
</dbReference>
<protein>
    <recommendedName>
        <fullName evidence="3">nitric oxide dioxygenase</fullName>
        <ecNumber evidence="3">1.14.12.17</ecNumber>
    </recommendedName>
</protein>
<name>A0A919JBX6_9ACTN</name>
<dbReference type="CDD" id="cd06187">
    <property type="entry name" value="O2ase_reductase_like"/>
    <property type="match status" value="1"/>
</dbReference>
<dbReference type="EMBL" id="BOMQ01000008">
    <property type="protein sequence ID" value="GIE46772.1"/>
    <property type="molecule type" value="Genomic_DNA"/>
</dbReference>
<feature type="domain" description="FAD-binding FR-type" evidence="9">
    <location>
        <begin position="407"/>
        <end position="507"/>
    </location>
</feature>
<dbReference type="SUPFAM" id="SSF63380">
    <property type="entry name" value="Riboflavin synthase domain-like"/>
    <property type="match status" value="1"/>
</dbReference>
<gene>
    <name evidence="10" type="ORF">Ani05nite_03060</name>
</gene>
<dbReference type="GO" id="GO:0008941">
    <property type="term" value="F:nitric oxide dioxygenase NAD(P)H activity"/>
    <property type="evidence" value="ECO:0007669"/>
    <property type="project" value="UniProtKB-EC"/>
</dbReference>
<evidence type="ECO:0000259" key="9">
    <source>
        <dbReference type="PROSITE" id="PS51384"/>
    </source>
</evidence>
<feature type="region of interest" description="Disordered" evidence="7">
    <location>
        <begin position="1"/>
        <end position="227"/>
    </location>
</feature>
<evidence type="ECO:0000256" key="5">
    <source>
        <dbReference type="ARBA" id="ARBA00048649"/>
    </source>
</evidence>
<keyword evidence="11" id="KW-1185">Reference proteome</keyword>
<keyword evidence="4" id="KW-0520">NAD</keyword>
<evidence type="ECO:0000256" key="7">
    <source>
        <dbReference type="SAM" id="MobiDB-lite"/>
    </source>
</evidence>
<reference evidence="10" key="1">
    <citation type="submission" date="2021-01" db="EMBL/GenBank/DDBJ databases">
        <title>Whole genome shotgun sequence of Actinoplanes nipponensis NBRC 14063.</title>
        <authorList>
            <person name="Komaki H."/>
            <person name="Tamura T."/>
        </authorList>
    </citation>
    <scope>NUCLEOTIDE SEQUENCE</scope>
    <source>
        <strain evidence="10">NBRC 14063</strain>
    </source>
</reference>
<comment type="catalytic activity">
    <reaction evidence="5">
        <text>2 nitric oxide + NADH + 2 O2 = 2 nitrate + NAD(+) + H(+)</text>
        <dbReference type="Rhea" id="RHEA:19469"/>
        <dbReference type="ChEBI" id="CHEBI:15378"/>
        <dbReference type="ChEBI" id="CHEBI:15379"/>
        <dbReference type="ChEBI" id="CHEBI:16480"/>
        <dbReference type="ChEBI" id="CHEBI:17632"/>
        <dbReference type="ChEBI" id="CHEBI:57540"/>
        <dbReference type="ChEBI" id="CHEBI:57945"/>
        <dbReference type="EC" id="1.14.12.17"/>
    </reaction>
</comment>
<comment type="cofactor">
    <cofactor evidence="1">
        <name>FAD</name>
        <dbReference type="ChEBI" id="CHEBI:57692"/>
    </cofactor>
</comment>
<comment type="similarity">
    <text evidence="2">In the C-terminal section; belongs to the flavoprotein pyridine nucleotide cytochrome reductase family.</text>
</comment>
<evidence type="ECO:0000313" key="11">
    <source>
        <dbReference type="Proteomes" id="UP000647172"/>
    </source>
</evidence>
<proteinExistence type="inferred from homology"/>
<evidence type="ECO:0000256" key="4">
    <source>
        <dbReference type="ARBA" id="ARBA00023027"/>
    </source>
</evidence>
<evidence type="ECO:0000256" key="6">
    <source>
        <dbReference type="ARBA" id="ARBA00049433"/>
    </source>
</evidence>
<feature type="compositionally biased region" description="Low complexity" evidence="7">
    <location>
        <begin position="1"/>
        <end position="15"/>
    </location>
</feature>
<comment type="caution">
    <text evidence="10">The sequence shown here is derived from an EMBL/GenBank/DDBJ whole genome shotgun (WGS) entry which is preliminary data.</text>
</comment>
<dbReference type="InterPro" id="IPR000971">
    <property type="entry name" value="Globin"/>
</dbReference>
<dbReference type="InterPro" id="IPR050415">
    <property type="entry name" value="MRET"/>
</dbReference>
<dbReference type="Gene3D" id="2.40.30.10">
    <property type="entry name" value="Translation factors"/>
    <property type="match status" value="1"/>
</dbReference>
<evidence type="ECO:0000313" key="10">
    <source>
        <dbReference type="EMBL" id="GIE46772.1"/>
    </source>
</evidence>
<dbReference type="InterPro" id="IPR017938">
    <property type="entry name" value="Riboflavin_synthase-like_b-brl"/>
</dbReference>
<evidence type="ECO:0000259" key="8">
    <source>
        <dbReference type="PROSITE" id="PS01033"/>
    </source>
</evidence>
<dbReference type="InterPro" id="IPR012292">
    <property type="entry name" value="Globin/Proto"/>
</dbReference>
<sequence>MPGSAVPGSAVPGSAVPGGPGSGFSTPGGPVPGALTPGSMVPTAPTPSPGGAVPGGTAPGFVVPGGNAPGGSTPGGSGPGGPTGPAPGVGPQPGQGPGWGMQPVQSPGPGVQPGQAPGPALPPGQAPRPALPPGQAPGPALPPGQTAPNPAQAPGTSLVPAAPPGVVVPRPAPPARGGLRPGATTPYPPGAGPWAGGVPVPPVAGSSTEPISGIPGLGGPRPAGPQWPGDPVQAVSPFGPVRMPGVVPPVEARPALPVDGMDPADDAALRELVRLLGNSLSLAGGPDDVAERLRAALAQAQPALFAKLPGGPAAQVEQLAEALNWLVHHLDQPPVLVAACGRLGAALAECGVQPQQLQLAGAALAEAMRAGMAAGGWRQDFDQAWRSTWQHAYEWIAHGMATAAYQPTVWTTVVVGHERRRDDLAVIRLRPYLPMPYRPGQYARVEAPGQPGLWRPYSLAGAPRRDNVVELHVRAKSHLGVSGTLVYHTVVGSHVRIARAEGEMGLPESGRDLLMIAGDTGVAPLKALLTELAATGDPRSAVLFWGVRNLGELYDIDDLTRIAHACRRATVIPVISDGEAGPYASGLVTDAVAAYGEWSGHEVYLAGPPVMLAATSTALQELGVAAERIHHDKPG</sequence>
<dbReference type="Proteomes" id="UP000647172">
    <property type="component" value="Unassembled WGS sequence"/>
</dbReference>